<evidence type="ECO:0000256" key="1">
    <source>
        <dbReference type="SAM" id="MobiDB-lite"/>
    </source>
</evidence>
<feature type="region of interest" description="Disordered" evidence="1">
    <location>
        <begin position="1"/>
        <end position="21"/>
    </location>
</feature>
<accession>A0A0A8Z7Y8</accession>
<name>A0A0A8Z7Y8_ARUDO</name>
<reference evidence="2" key="2">
    <citation type="journal article" date="2015" name="Data Brief">
        <title>Shoot transcriptome of the giant reed, Arundo donax.</title>
        <authorList>
            <person name="Barrero R.A."/>
            <person name="Guerrero F.D."/>
            <person name="Moolhuijzen P."/>
            <person name="Goolsby J.A."/>
            <person name="Tidwell J."/>
            <person name="Bellgard S.E."/>
            <person name="Bellgard M.I."/>
        </authorList>
    </citation>
    <scope>NUCLEOTIDE SEQUENCE</scope>
    <source>
        <tissue evidence="2">Shoot tissue taken approximately 20 cm above the soil surface</tissue>
    </source>
</reference>
<protein>
    <submittedName>
        <fullName evidence="2">Uncharacterized protein</fullName>
    </submittedName>
</protein>
<feature type="compositionally biased region" description="Basic and acidic residues" evidence="1">
    <location>
        <begin position="8"/>
        <end position="21"/>
    </location>
</feature>
<dbReference type="EMBL" id="GBRH01265030">
    <property type="protein sequence ID" value="JAD32865.1"/>
    <property type="molecule type" value="Transcribed_RNA"/>
</dbReference>
<sequence>MQKSVDAFGRKPTREKEDKSC</sequence>
<proteinExistence type="predicted"/>
<reference evidence="2" key="1">
    <citation type="submission" date="2014-09" db="EMBL/GenBank/DDBJ databases">
        <authorList>
            <person name="Magalhaes I.L.F."/>
            <person name="Oliveira U."/>
            <person name="Santos F.R."/>
            <person name="Vidigal T.H.D.A."/>
            <person name="Brescovit A.D."/>
            <person name="Santos A.J."/>
        </authorList>
    </citation>
    <scope>NUCLEOTIDE SEQUENCE</scope>
    <source>
        <tissue evidence="2">Shoot tissue taken approximately 20 cm above the soil surface</tissue>
    </source>
</reference>
<organism evidence="2">
    <name type="scientific">Arundo donax</name>
    <name type="common">Giant reed</name>
    <name type="synonym">Donax arundinaceus</name>
    <dbReference type="NCBI Taxonomy" id="35708"/>
    <lineage>
        <taxon>Eukaryota</taxon>
        <taxon>Viridiplantae</taxon>
        <taxon>Streptophyta</taxon>
        <taxon>Embryophyta</taxon>
        <taxon>Tracheophyta</taxon>
        <taxon>Spermatophyta</taxon>
        <taxon>Magnoliopsida</taxon>
        <taxon>Liliopsida</taxon>
        <taxon>Poales</taxon>
        <taxon>Poaceae</taxon>
        <taxon>PACMAD clade</taxon>
        <taxon>Arundinoideae</taxon>
        <taxon>Arundineae</taxon>
        <taxon>Arundo</taxon>
    </lineage>
</organism>
<dbReference type="AlphaFoldDB" id="A0A0A8Z7Y8"/>
<evidence type="ECO:0000313" key="2">
    <source>
        <dbReference type="EMBL" id="JAD32865.1"/>
    </source>
</evidence>